<name>A0A2M8Z510_9FIRM</name>
<evidence type="ECO:0000313" key="3">
    <source>
        <dbReference type="Proteomes" id="UP000231092"/>
    </source>
</evidence>
<feature type="region of interest" description="Disordered" evidence="1">
    <location>
        <begin position="24"/>
        <end position="49"/>
    </location>
</feature>
<gene>
    <name evidence="2" type="ORF">H171_2029</name>
</gene>
<proteinExistence type="predicted"/>
<organism evidence="2 3">
    <name type="scientific">[Clostridium] celerecrescens 18A</name>
    <dbReference type="NCBI Taxonomy" id="1286362"/>
    <lineage>
        <taxon>Bacteria</taxon>
        <taxon>Bacillati</taxon>
        <taxon>Bacillota</taxon>
        <taxon>Clostridia</taxon>
        <taxon>Lachnospirales</taxon>
        <taxon>Lachnospiraceae</taxon>
        <taxon>Lacrimispora</taxon>
    </lineage>
</organism>
<comment type="caution">
    <text evidence="2">The sequence shown here is derived from an EMBL/GenBank/DDBJ whole genome shotgun (WGS) entry which is preliminary data.</text>
</comment>
<evidence type="ECO:0000256" key="1">
    <source>
        <dbReference type="SAM" id="MobiDB-lite"/>
    </source>
</evidence>
<feature type="compositionally biased region" description="Polar residues" evidence="1">
    <location>
        <begin position="32"/>
        <end position="49"/>
    </location>
</feature>
<evidence type="ECO:0000313" key="2">
    <source>
        <dbReference type="EMBL" id="PJJ28522.1"/>
    </source>
</evidence>
<sequence length="49" mass="5557">MKSRLIIDGNSVYEIDEDCMKRKQNKSPLKGVSSQNSFQRPGKTNGQSR</sequence>
<dbReference type="Proteomes" id="UP000231092">
    <property type="component" value="Unassembled WGS sequence"/>
</dbReference>
<dbReference type="EMBL" id="PGET01000001">
    <property type="protein sequence ID" value="PJJ28522.1"/>
    <property type="molecule type" value="Genomic_DNA"/>
</dbReference>
<accession>A0A2M8Z510</accession>
<dbReference type="AlphaFoldDB" id="A0A2M8Z510"/>
<reference evidence="2 3" key="1">
    <citation type="submission" date="2017-11" db="EMBL/GenBank/DDBJ databases">
        <title>Understudied soil microbes with underappreciated capabilities: Untangling the Clostridium saccharolyticum group.</title>
        <authorList>
            <person name="Leschine S."/>
        </authorList>
    </citation>
    <scope>NUCLEOTIDE SEQUENCE [LARGE SCALE GENOMIC DNA]</scope>
    <source>
        <strain evidence="2 3">18A</strain>
    </source>
</reference>
<protein>
    <submittedName>
        <fullName evidence="2">Uncharacterized protein</fullName>
    </submittedName>
</protein>